<feature type="region of interest" description="Disordered" evidence="2">
    <location>
        <begin position="136"/>
        <end position="156"/>
    </location>
</feature>
<dbReference type="SUPFAM" id="SSF50985">
    <property type="entry name" value="RCC1/BLIP-II"/>
    <property type="match status" value="1"/>
</dbReference>
<feature type="compositionally biased region" description="Acidic residues" evidence="2">
    <location>
        <begin position="264"/>
        <end position="278"/>
    </location>
</feature>
<keyword evidence="4" id="KW-1185">Reference proteome</keyword>
<dbReference type="AlphaFoldDB" id="A0A1Y2AQV2"/>
<feature type="region of interest" description="Disordered" evidence="2">
    <location>
        <begin position="55"/>
        <end position="107"/>
    </location>
</feature>
<dbReference type="OrthoDB" id="5370059at2759"/>
<feature type="compositionally biased region" description="Acidic residues" evidence="2">
    <location>
        <begin position="213"/>
        <end position="223"/>
    </location>
</feature>
<proteinExistence type="predicted"/>
<feature type="region of interest" description="Disordered" evidence="2">
    <location>
        <begin position="238"/>
        <end position="282"/>
    </location>
</feature>
<dbReference type="STRING" id="1754190.A0A1Y2AQV2"/>
<evidence type="ECO:0000256" key="2">
    <source>
        <dbReference type="SAM" id="MobiDB-lite"/>
    </source>
</evidence>
<dbReference type="PANTHER" id="PTHR22870">
    <property type="entry name" value="REGULATOR OF CHROMOSOME CONDENSATION"/>
    <property type="match status" value="1"/>
</dbReference>
<dbReference type="EMBL" id="MCOG01000217">
    <property type="protein sequence ID" value="ORY24912.1"/>
    <property type="molecule type" value="Genomic_DNA"/>
</dbReference>
<evidence type="ECO:0000313" key="3">
    <source>
        <dbReference type="EMBL" id="ORY24912.1"/>
    </source>
</evidence>
<protein>
    <submittedName>
        <fullName evidence="3">RCC1/BLIP-II protein</fullName>
    </submittedName>
</protein>
<feature type="region of interest" description="Disordered" evidence="2">
    <location>
        <begin position="200"/>
        <end position="226"/>
    </location>
</feature>
<sequence length="1010" mass="117262">MSGIKEELRNKLTEEFKCKLRRESIEEPVNQSTEKQVEKQVEKLVEEAVEEVVEKSINEPITESLEGEQAEEKVEESITELLEEEQAEEKIEEPITESLEEEQAEEKVLETIIESLEEEQAKEKIVESIIESLEEEQAKEKIEEPITESLEEEQAEERVLETIIESLEEEQAKEKIEESIIESLEEEQAKEKIEEPIIESLEEEQAEEKIEEPITESLEEEQAEEKVLETIIESLEEEQIKEKIEEPIIESLEEEQAEEKIEEPITESIEEEEAEEKVEEPTKGLIKVPINVQSINEQITEHVNNSTIKSIAEQSIEEQSIEEQHSKEQHIEEQHIEEQHTEEQHIEEQHSEKQFSEEQSVIETIKSSFEESVTTPIIKSITKPAEKQLFEEQIIKEKTVIKPVTEPNEILKDESSEQIFQNNIVKEKSNRIFAVPKFRNRSIFLKHNNSYKNKNLISNKECFTNNASNKECLTNNALNKECFTNNASNKECLTNNASNKEWFTNNASNKEWFTNNASNKECFTNNASNKEWFTNNASNKEWFTNNASNKECFTNNASNKEWFTNNASNKECFTNNASNKECFTNNNTENNNIFSIPDFSKFSYGIMKRNNQINETTGLFARENSMITNSHSQSNSCTNSFKELLDEHNKYYANRNTCKDMELEEEQLVTEQQPIIEAATEPIKNCIDVQMEESNEQLINQKTNVLSDKEFIEKYIKYYNGNKQFSFNSICFINKLNYFKELKPINKEIDKIFVGEKYFIIVKNYSNNNDNEVFCFGNCLSRVDCVQQPTKIETFNNIKIKHIVCGNDITFFLTNDGDLYYMGTYIDYNGTQYRAEEPKKIDIFGSKLSDLAITEGFAYGILKTSGQLSIWNYNINKKSEKLIEIQLPNNGGNLVENTKNFKRIVSNNKNYGFIIDKDNNLFGFGANNCGQLGTGDVDEDYYIQSIHQFKSVPIKYIRCIDRNSYILTEEGTLYTAGESQYYSINQSKRFIWNSINKDEFLKIIKSKKIN</sequence>
<dbReference type="Gene3D" id="2.130.10.30">
    <property type="entry name" value="Regulator of chromosome condensation 1/beta-lactamase-inhibitor protein II"/>
    <property type="match status" value="1"/>
</dbReference>
<comment type="caution">
    <text evidence="3">The sequence shown here is derived from an EMBL/GenBank/DDBJ whole genome shotgun (WGS) entry which is preliminary data.</text>
</comment>
<feature type="compositionally biased region" description="Acidic residues" evidence="2">
    <location>
        <begin position="247"/>
        <end position="257"/>
    </location>
</feature>
<accession>A0A1Y2AQV2</accession>
<dbReference type="InterPro" id="IPR009091">
    <property type="entry name" value="RCC1/BLIP-II"/>
</dbReference>
<dbReference type="PANTHER" id="PTHR22870:SF408">
    <property type="entry name" value="OS09G0560450 PROTEIN"/>
    <property type="match status" value="1"/>
</dbReference>
<gene>
    <name evidence="3" type="ORF">LY90DRAFT_112492</name>
</gene>
<evidence type="ECO:0000256" key="1">
    <source>
        <dbReference type="ARBA" id="ARBA00022737"/>
    </source>
</evidence>
<feature type="region of interest" description="Disordered" evidence="2">
    <location>
        <begin position="315"/>
        <end position="361"/>
    </location>
</feature>
<feature type="compositionally biased region" description="Basic and acidic residues" evidence="2">
    <location>
        <begin position="322"/>
        <end position="356"/>
    </location>
</feature>
<reference evidence="3 4" key="1">
    <citation type="submission" date="2016-08" db="EMBL/GenBank/DDBJ databases">
        <title>A Parts List for Fungal Cellulosomes Revealed by Comparative Genomics.</title>
        <authorList>
            <consortium name="DOE Joint Genome Institute"/>
            <person name="Haitjema C.H."/>
            <person name="Gilmore S.P."/>
            <person name="Henske J.K."/>
            <person name="Solomon K.V."/>
            <person name="De Groot R."/>
            <person name="Kuo A."/>
            <person name="Mondo S.J."/>
            <person name="Salamov A.A."/>
            <person name="Labutti K."/>
            <person name="Zhao Z."/>
            <person name="Chiniquy J."/>
            <person name="Barry K."/>
            <person name="Brewer H.M."/>
            <person name="Purvine S.O."/>
            <person name="Wright A.T."/>
            <person name="Boxma B."/>
            <person name="Van Alen T."/>
            <person name="Hackstein J.H."/>
            <person name="Baker S.E."/>
            <person name="Grigoriev I.V."/>
            <person name="O'Malley M.A."/>
        </authorList>
    </citation>
    <scope>NUCLEOTIDE SEQUENCE [LARGE SCALE GENOMIC DNA]</scope>
    <source>
        <strain evidence="3 4">G1</strain>
    </source>
</reference>
<dbReference type="Proteomes" id="UP000193920">
    <property type="component" value="Unassembled WGS sequence"/>
</dbReference>
<feature type="compositionally biased region" description="Acidic residues" evidence="2">
    <location>
        <begin position="77"/>
        <end position="87"/>
    </location>
</feature>
<feature type="compositionally biased region" description="Acidic residues" evidence="2">
    <location>
        <begin position="145"/>
        <end position="155"/>
    </location>
</feature>
<dbReference type="InterPro" id="IPR051210">
    <property type="entry name" value="Ub_ligase/GEF_domain"/>
</dbReference>
<organism evidence="3 4">
    <name type="scientific">Neocallimastix californiae</name>
    <dbReference type="NCBI Taxonomy" id="1754190"/>
    <lineage>
        <taxon>Eukaryota</taxon>
        <taxon>Fungi</taxon>
        <taxon>Fungi incertae sedis</taxon>
        <taxon>Chytridiomycota</taxon>
        <taxon>Chytridiomycota incertae sedis</taxon>
        <taxon>Neocallimastigomycetes</taxon>
        <taxon>Neocallimastigales</taxon>
        <taxon>Neocallimastigaceae</taxon>
        <taxon>Neocallimastix</taxon>
    </lineage>
</organism>
<name>A0A1Y2AQV2_9FUNG</name>
<feature type="compositionally biased region" description="Acidic residues" evidence="2">
    <location>
        <begin position="94"/>
        <end position="104"/>
    </location>
</feature>
<evidence type="ECO:0000313" key="4">
    <source>
        <dbReference type="Proteomes" id="UP000193920"/>
    </source>
</evidence>
<keyword evidence="1" id="KW-0677">Repeat</keyword>